<evidence type="ECO:0000313" key="1">
    <source>
        <dbReference type="EMBL" id="KLT44043.1"/>
    </source>
</evidence>
<reference evidence="1 2" key="1">
    <citation type="submission" date="2015-03" db="EMBL/GenBank/DDBJ databases">
        <title>Genomics and transcriptomics of the oil-accumulating basidiomycete yeast T. oleaginosus allow insights into substrate utilization and the diverse evolutionary trajectories of mating systems in fungi.</title>
        <authorList>
            <consortium name="DOE Joint Genome Institute"/>
            <person name="Kourist R."/>
            <person name="Kracht O."/>
            <person name="Bracharz F."/>
            <person name="Lipzen A."/>
            <person name="Nolan M."/>
            <person name="Ohm R."/>
            <person name="Grigoriev I."/>
            <person name="Sun S."/>
            <person name="Heitman J."/>
            <person name="Bruck T."/>
            <person name="Nowrousian M."/>
        </authorList>
    </citation>
    <scope>NUCLEOTIDE SEQUENCE [LARGE SCALE GENOMIC DNA]</scope>
    <source>
        <strain evidence="1 2">IBC0246</strain>
    </source>
</reference>
<keyword evidence="2" id="KW-1185">Reference proteome</keyword>
<sequence>MSLCDRPLPHDDPRYYLPLPAFRASVSPPPRARLKDEARTRRNGPLRILAAPSVVCRRESLGMGVRASPALLLP</sequence>
<evidence type="ECO:0000313" key="2">
    <source>
        <dbReference type="Proteomes" id="UP000053611"/>
    </source>
</evidence>
<dbReference type="Proteomes" id="UP000053611">
    <property type="component" value="Unassembled WGS sequence"/>
</dbReference>
<accession>A0A0J0XSJ4</accession>
<protein>
    <submittedName>
        <fullName evidence="1">Uncharacterized protein</fullName>
    </submittedName>
</protein>
<gene>
    <name evidence="1" type="ORF">CC85DRAFT_284072</name>
</gene>
<dbReference type="AlphaFoldDB" id="A0A0J0XSJ4"/>
<dbReference type="EMBL" id="KQ087190">
    <property type="protein sequence ID" value="KLT44043.1"/>
    <property type="molecule type" value="Genomic_DNA"/>
</dbReference>
<name>A0A0J0XSJ4_9TREE</name>
<organism evidence="1 2">
    <name type="scientific">Cutaneotrichosporon oleaginosum</name>
    <dbReference type="NCBI Taxonomy" id="879819"/>
    <lineage>
        <taxon>Eukaryota</taxon>
        <taxon>Fungi</taxon>
        <taxon>Dikarya</taxon>
        <taxon>Basidiomycota</taxon>
        <taxon>Agaricomycotina</taxon>
        <taxon>Tremellomycetes</taxon>
        <taxon>Trichosporonales</taxon>
        <taxon>Trichosporonaceae</taxon>
        <taxon>Cutaneotrichosporon</taxon>
    </lineage>
</organism>
<proteinExistence type="predicted"/>